<gene>
    <name evidence="2" type="ORF">OHC33_009542</name>
</gene>
<dbReference type="PANTHER" id="PTHR18895:SF74">
    <property type="entry name" value="MTRF1L RELEASE FACTOR GLUTAMINE METHYLTRANSFERASE"/>
    <property type="match status" value="1"/>
</dbReference>
<feature type="coiled-coil region" evidence="1">
    <location>
        <begin position="188"/>
        <end position="215"/>
    </location>
</feature>
<organism evidence="2 3">
    <name type="scientific">Knufia fluminis</name>
    <dbReference type="NCBI Taxonomy" id="191047"/>
    <lineage>
        <taxon>Eukaryota</taxon>
        <taxon>Fungi</taxon>
        <taxon>Dikarya</taxon>
        <taxon>Ascomycota</taxon>
        <taxon>Pezizomycotina</taxon>
        <taxon>Eurotiomycetes</taxon>
        <taxon>Chaetothyriomycetidae</taxon>
        <taxon>Chaetothyriales</taxon>
        <taxon>Trichomeriaceae</taxon>
        <taxon>Knufia</taxon>
    </lineage>
</organism>
<accession>A0AAN8I443</accession>
<protein>
    <recommendedName>
        <fullName evidence="4">S-adenosyl-L-methionine-dependent methyltransferase</fullName>
    </recommendedName>
</protein>
<dbReference type="GO" id="GO:0008168">
    <property type="term" value="F:methyltransferase activity"/>
    <property type="evidence" value="ECO:0007669"/>
    <property type="project" value="InterPro"/>
</dbReference>
<evidence type="ECO:0000313" key="3">
    <source>
        <dbReference type="Proteomes" id="UP001316803"/>
    </source>
</evidence>
<dbReference type="EMBL" id="JAKLMC020000036">
    <property type="protein sequence ID" value="KAK5949370.1"/>
    <property type="molecule type" value="Genomic_DNA"/>
</dbReference>
<dbReference type="CDD" id="cd02440">
    <property type="entry name" value="AdoMet_MTases"/>
    <property type="match status" value="1"/>
</dbReference>
<proteinExistence type="predicted"/>
<evidence type="ECO:0000256" key="1">
    <source>
        <dbReference type="SAM" id="Coils"/>
    </source>
</evidence>
<comment type="caution">
    <text evidence="2">The sequence shown here is derived from an EMBL/GenBank/DDBJ whole genome shotgun (WGS) entry which is preliminary data.</text>
</comment>
<dbReference type="PANTHER" id="PTHR18895">
    <property type="entry name" value="HEMK METHYLTRANSFERASE"/>
    <property type="match status" value="1"/>
</dbReference>
<evidence type="ECO:0008006" key="4">
    <source>
        <dbReference type="Google" id="ProtNLM"/>
    </source>
</evidence>
<keyword evidence="1" id="KW-0175">Coiled coil</keyword>
<keyword evidence="3" id="KW-1185">Reference proteome</keyword>
<dbReference type="Proteomes" id="UP001316803">
    <property type="component" value="Unassembled WGS sequence"/>
</dbReference>
<dbReference type="AlphaFoldDB" id="A0AAN8I443"/>
<reference evidence="2 3" key="1">
    <citation type="submission" date="2022-12" db="EMBL/GenBank/DDBJ databases">
        <title>Genomic features and morphological characterization of a novel Knufia sp. strain isolated from spacecraft assembly facility.</title>
        <authorList>
            <person name="Teixeira M."/>
            <person name="Chander A.M."/>
            <person name="Stajich J.E."/>
            <person name="Venkateswaran K."/>
        </authorList>
    </citation>
    <scope>NUCLEOTIDE SEQUENCE [LARGE SCALE GENOMIC DNA]</scope>
    <source>
        <strain evidence="2 3">FJI-L2-BK-P2</strain>
    </source>
</reference>
<dbReference type="SUPFAM" id="SSF53335">
    <property type="entry name" value="S-adenosyl-L-methionine-dependent methyltransferases"/>
    <property type="match status" value="1"/>
</dbReference>
<dbReference type="GO" id="GO:0003676">
    <property type="term" value="F:nucleic acid binding"/>
    <property type="evidence" value="ECO:0007669"/>
    <property type="project" value="InterPro"/>
</dbReference>
<dbReference type="Gene3D" id="3.40.50.150">
    <property type="entry name" value="Vaccinia Virus protein VP39"/>
    <property type="match status" value="1"/>
</dbReference>
<dbReference type="PROSITE" id="PS00092">
    <property type="entry name" value="N6_MTASE"/>
    <property type="match status" value="1"/>
</dbReference>
<sequence length="495" mass="55932">MPRLPPSLIRHARRISSHLPLLLCECRDLRSAQNELRWMKETILEERLGITADWEVDRGEIWRRGSQADKILRSWIRRRTRSEPLQYILGTQPFGELEIRCKPGVLIPRPETEAYTTEVAASLQLVRTDGDEDTGISLFEAHCGALKDKIQTSENDIDSIHYSILCMMEDSSNINPLYRALNSLHYKLENSARAVESMSSDLKDLELDIRKHQTRQSYPLTIADFCTGTGCIALLLHSLLRSPPDKSPISNLRVRAFDISQGALSLSTENLEHNINLGALHPSARKNIAFENLDVLALSCLPQPEIQKRLFSNTACEEASFDVIVSNPPYISPSHFRPGGPTTRSVRKFEPQLALVPPAELAFPHIDRADQFYVALLRIAAATRCKLLVMEVGDTAQAERMVELCQRSVEHGIRFNIFGEDEPGDELGDCPVILEVFKDDGDVVNICEDGSTIGDLHNPEGVQCRAVIVWFDDDWNHRRMLEDEAGFIEEFRLNK</sequence>
<dbReference type="Gene3D" id="1.10.8.10">
    <property type="entry name" value="DNA helicase RuvA subunit, C-terminal domain"/>
    <property type="match status" value="1"/>
</dbReference>
<dbReference type="InterPro" id="IPR029063">
    <property type="entry name" value="SAM-dependent_MTases_sf"/>
</dbReference>
<evidence type="ECO:0000313" key="2">
    <source>
        <dbReference type="EMBL" id="KAK5949370.1"/>
    </source>
</evidence>
<name>A0AAN8I443_9EURO</name>
<dbReference type="InterPro" id="IPR002052">
    <property type="entry name" value="DNA_methylase_N6_adenine_CS"/>
</dbReference>
<dbReference type="GO" id="GO:0032259">
    <property type="term" value="P:methylation"/>
    <property type="evidence" value="ECO:0007669"/>
    <property type="project" value="InterPro"/>
</dbReference>
<dbReference type="GO" id="GO:0005739">
    <property type="term" value="C:mitochondrion"/>
    <property type="evidence" value="ECO:0007669"/>
    <property type="project" value="TreeGrafter"/>
</dbReference>
<dbReference type="InterPro" id="IPR050320">
    <property type="entry name" value="N5-glutamine_MTase"/>
</dbReference>